<dbReference type="FunFam" id="3.20.20.360:FF:000001">
    <property type="entry name" value="Malate synthase"/>
    <property type="match status" value="1"/>
</dbReference>
<feature type="active site" description="Proton acceptor" evidence="9">
    <location>
        <position position="179"/>
    </location>
</feature>
<evidence type="ECO:0000256" key="2">
    <source>
        <dbReference type="ARBA" id="ARBA00006394"/>
    </source>
</evidence>
<dbReference type="GO" id="GO:0004474">
    <property type="term" value="F:malate synthase activity"/>
    <property type="evidence" value="ECO:0007669"/>
    <property type="project" value="UniProtKB-EC"/>
</dbReference>
<comment type="pathway">
    <text evidence="10">Carbohydrate metabolism; glyoxylate cycle; (S)-malate from isocitrate: step 2/2.</text>
</comment>
<dbReference type="PROSITE" id="PS00510">
    <property type="entry name" value="MALATE_SYNTHASE"/>
    <property type="match status" value="1"/>
</dbReference>
<comment type="catalytic activity">
    <reaction evidence="8 10">
        <text>glyoxylate + acetyl-CoA + H2O = (S)-malate + CoA + H(+)</text>
        <dbReference type="Rhea" id="RHEA:18181"/>
        <dbReference type="ChEBI" id="CHEBI:15377"/>
        <dbReference type="ChEBI" id="CHEBI:15378"/>
        <dbReference type="ChEBI" id="CHEBI:15589"/>
        <dbReference type="ChEBI" id="CHEBI:36655"/>
        <dbReference type="ChEBI" id="CHEBI:57287"/>
        <dbReference type="ChEBI" id="CHEBI:57288"/>
        <dbReference type="EC" id="2.3.3.9"/>
    </reaction>
</comment>
<dbReference type="InterPro" id="IPR046363">
    <property type="entry name" value="MS_N_TIM-barrel_dom"/>
</dbReference>
<dbReference type="STRING" id="1382522.W6MPP7"/>
<gene>
    <name evidence="14" type="ORF">KUCA_T00004290001</name>
</gene>
<dbReference type="RefSeq" id="XP_022460298.1">
    <property type="nucleotide sequence ID" value="XM_022601009.1"/>
</dbReference>
<evidence type="ECO:0000259" key="11">
    <source>
        <dbReference type="Pfam" id="PF01274"/>
    </source>
</evidence>
<dbReference type="Pfam" id="PF20659">
    <property type="entry name" value="MS_C"/>
    <property type="match status" value="1"/>
</dbReference>
<dbReference type="EC" id="2.3.3.9" evidence="3 10"/>
<dbReference type="Pfam" id="PF01274">
    <property type="entry name" value="MS_TIM-barrel"/>
    <property type="match status" value="1"/>
</dbReference>
<evidence type="ECO:0000256" key="6">
    <source>
        <dbReference type="ARBA" id="ARBA00022679"/>
    </source>
</evidence>
<dbReference type="Proteomes" id="UP000019384">
    <property type="component" value="Unassembled WGS sequence"/>
</dbReference>
<proteinExistence type="inferred from homology"/>
<dbReference type="Gene3D" id="3.20.20.360">
    <property type="entry name" value="Malate synthase, domain 3"/>
    <property type="match status" value="1"/>
</dbReference>
<dbReference type="Pfam" id="PF20656">
    <property type="entry name" value="MS_N"/>
    <property type="match status" value="1"/>
</dbReference>
<dbReference type="InterPro" id="IPR001465">
    <property type="entry name" value="Malate_synthase_TIM"/>
</dbReference>
<accession>W6MPP7</accession>
<dbReference type="GO" id="GO:0005782">
    <property type="term" value="C:peroxisomal matrix"/>
    <property type="evidence" value="ECO:0007669"/>
    <property type="project" value="TreeGrafter"/>
</dbReference>
<feature type="active site" description="Proton donor" evidence="9">
    <location>
        <position position="462"/>
    </location>
</feature>
<evidence type="ECO:0000259" key="12">
    <source>
        <dbReference type="Pfam" id="PF20656"/>
    </source>
</evidence>
<dbReference type="InterPro" id="IPR048356">
    <property type="entry name" value="MS_N"/>
</dbReference>
<dbReference type="PIRSF" id="PIRSF001363">
    <property type="entry name" value="Malate_synth"/>
    <property type="match status" value="1"/>
</dbReference>
<dbReference type="FunFam" id="1.20.1220.12:FF:000001">
    <property type="entry name" value="Malate synthase"/>
    <property type="match status" value="1"/>
</dbReference>
<dbReference type="GO" id="GO:0006097">
    <property type="term" value="P:glyoxylate cycle"/>
    <property type="evidence" value="ECO:0007669"/>
    <property type="project" value="UniProtKB-UniPathway"/>
</dbReference>
<dbReference type="InterPro" id="IPR006252">
    <property type="entry name" value="Malate_synthA"/>
</dbReference>
<name>W6MPP7_9ASCO</name>
<dbReference type="NCBIfam" id="TIGR01344">
    <property type="entry name" value="malate_syn_A"/>
    <property type="match status" value="1"/>
</dbReference>
<evidence type="ECO:0000256" key="4">
    <source>
        <dbReference type="ARBA" id="ARBA00022435"/>
    </source>
</evidence>
<keyword evidence="6 10" id="KW-0808">Transferase</keyword>
<dbReference type="GeneID" id="34521686"/>
<dbReference type="CDD" id="cd00727">
    <property type="entry name" value="malate_synt_A"/>
    <property type="match status" value="1"/>
</dbReference>
<dbReference type="InterPro" id="IPR011076">
    <property type="entry name" value="Malate_synth_sf"/>
</dbReference>
<protein>
    <recommendedName>
        <fullName evidence="3 10">Malate synthase</fullName>
        <ecNumber evidence="3 10">2.3.3.9</ecNumber>
    </recommendedName>
</protein>
<evidence type="ECO:0000313" key="15">
    <source>
        <dbReference type="Proteomes" id="UP000019384"/>
    </source>
</evidence>
<dbReference type="EMBL" id="HG793129">
    <property type="protein sequence ID" value="CDK28308.1"/>
    <property type="molecule type" value="Genomic_DNA"/>
</dbReference>
<dbReference type="InterPro" id="IPR019830">
    <property type="entry name" value="Malate_synthase_CS"/>
</dbReference>
<feature type="domain" description="Malate synthase TIM barrel" evidence="11">
    <location>
        <begin position="175"/>
        <end position="420"/>
    </location>
</feature>
<dbReference type="HOGENOM" id="CLU_018928_3_0_1"/>
<sequence>MLTYGTLEGVQVYGKLDSTPLYDSPTTPRDILTKDALKFVALLHRTFNGTRTKLLANRQEVQAKLDRGESLTFLPETAYIRNDKNWRCKAPAPGMVDRRVEITGPPERKMIVNALNTDVLTYMTDFEDSCSPTWENVIYGQVNLYDALRDQIDFTLAATGKSYKVNRSEGRHIPTIIVRPRGWHMVDRHVLVDGEAVSASLLDFGLYFFHNAKFLVSQGLGPYFYLPKMEHWLEARLWNDVFNVAQDCIGIPRGTISATVLIETLPISYQLNETLYALRDHSAGLNCGRWDYMFSTIKRLRNHKEHILPNRDQVTMTVPFMRNYVRQLIEVCHARGVHAMGGMAATIPIKNDPERNAVAMASVRADKLREATAGHDGTWIAHPALAPIALDVFNVEMPTPNQIYKIPVHAEEVSESDLVDTHIEGGKITSKGIDANIYIGLNYMEAWLRGFGCVPINNLMEDAATAEVSRLQLYSWVKHAVVLEDSGKTVTAKLVCDEIDAQVAKLGEGKSGNKYAIAAECLKKEISGEVEVAEFLTTLLYDDIVTLGSEVDLATLK</sequence>
<comment type="subcellular location">
    <subcellularLocation>
        <location evidence="1">Peroxisome</location>
    </subcellularLocation>
</comment>
<dbReference type="InterPro" id="IPR044856">
    <property type="entry name" value="Malate_synth_C_sf"/>
</dbReference>
<keyword evidence="4 10" id="KW-0329">Glyoxylate bypass</keyword>
<evidence type="ECO:0000256" key="5">
    <source>
        <dbReference type="ARBA" id="ARBA00022532"/>
    </source>
</evidence>
<dbReference type="InterPro" id="IPR048355">
    <property type="entry name" value="MS_C"/>
</dbReference>
<evidence type="ECO:0000256" key="8">
    <source>
        <dbReference type="ARBA" id="ARBA00047918"/>
    </source>
</evidence>
<evidence type="ECO:0000256" key="7">
    <source>
        <dbReference type="ARBA" id="ARBA00023140"/>
    </source>
</evidence>
<keyword evidence="15" id="KW-1185">Reference proteome</keyword>
<evidence type="ECO:0000256" key="3">
    <source>
        <dbReference type="ARBA" id="ARBA00012636"/>
    </source>
</evidence>
<dbReference type="SUPFAM" id="SSF51645">
    <property type="entry name" value="Malate synthase G"/>
    <property type="match status" value="1"/>
</dbReference>
<reference evidence="14" key="2">
    <citation type="submission" date="2014-02" db="EMBL/GenBank/DDBJ databases">
        <title>Complete DNA sequence of /Kuraishia capsulata/ illustrates novel genomic features among budding yeasts (/Saccharomycotina/).</title>
        <authorList>
            <person name="Morales L."/>
            <person name="Noel B."/>
            <person name="Porcel B."/>
            <person name="Marcet-Houben M."/>
            <person name="Hullo M-F."/>
            <person name="Sacerdot C."/>
            <person name="Tekaia F."/>
            <person name="Leh-Louis V."/>
            <person name="Despons L."/>
            <person name="Khanna V."/>
            <person name="Aury J-M."/>
            <person name="Barbe V."/>
            <person name="Couloux A."/>
            <person name="Labadie K."/>
            <person name="Pelletier E."/>
            <person name="Souciet J-L."/>
            <person name="Boekhout T."/>
            <person name="Gabaldon T."/>
            <person name="Wincker P."/>
            <person name="Dujon B."/>
        </authorList>
    </citation>
    <scope>NUCLEOTIDE SEQUENCE</scope>
    <source>
        <strain evidence="14">CBS 1993</strain>
    </source>
</reference>
<dbReference type="Gene3D" id="1.20.1220.12">
    <property type="entry name" value="Malate synthase, domain III"/>
    <property type="match status" value="1"/>
</dbReference>
<evidence type="ECO:0000256" key="1">
    <source>
        <dbReference type="ARBA" id="ARBA00004275"/>
    </source>
</evidence>
<reference evidence="14" key="1">
    <citation type="submission" date="2013-12" db="EMBL/GenBank/DDBJ databases">
        <authorList>
            <person name="Genoscope - CEA"/>
        </authorList>
    </citation>
    <scope>NUCLEOTIDE SEQUENCE</scope>
    <source>
        <strain evidence="14">CBS 1993</strain>
    </source>
</reference>
<dbReference type="UniPathway" id="UPA00703">
    <property type="reaction ID" value="UER00720"/>
</dbReference>
<comment type="similarity">
    <text evidence="2 10">Belongs to the malate synthase family.</text>
</comment>
<organism evidence="14 15">
    <name type="scientific">Kuraishia capsulata CBS 1993</name>
    <dbReference type="NCBI Taxonomy" id="1382522"/>
    <lineage>
        <taxon>Eukaryota</taxon>
        <taxon>Fungi</taxon>
        <taxon>Dikarya</taxon>
        <taxon>Ascomycota</taxon>
        <taxon>Saccharomycotina</taxon>
        <taxon>Pichiomycetes</taxon>
        <taxon>Pichiales</taxon>
        <taxon>Pichiaceae</taxon>
        <taxon>Kuraishia</taxon>
    </lineage>
</organism>
<keyword evidence="5 10" id="KW-0816">Tricarboxylic acid cycle</keyword>
<evidence type="ECO:0000313" key="14">
    <source>
        <dbReference type="EMBL" id="CDK28308.1"/>
    </source>
</evidence>
<keyword evidence="7" id="KW-0576">Peroxisome</keyword>
<evidence type="ECO:0000256" key="10">
    <source>
        <dbReference type="RuleBase" id="RU000555"/>
    </source>
</evidence>
<feature type="domain" description="Malate synthase C-terminal" evidence="13">
    <location>
        <begin position="427"/>
        <end position="544"/>
    </location>
</feature>
<dbReference type="PANTHER" id="PTHR42902:SF1">
    <property type="entry name" value="MALATE SYNTHASE 1-RELATED"/>
    <property type="match status" value="1"/>
</dbReference>
<feature type="domain" description="Malate synthase N-terminal" evidence="12">
    <location>
        <begin position="25"/>
        <end position="79"/>
    </location>
</feature>
<dbReference type="AlphaFoldDB" id="W6MPP7"/>
<evidence type="ECO:0000256" key="9">
    <source>
        <dbReference type="PIRSR" id="PIRSR001363-1"/>
    </source>
</evidence>
<evidence type="ECO:0000259" key="13">
    <source>
        <dbReference type="Pfam" id="PF20659"/>
    </source>
</evidence>
<dbReference type="OrthoDB" id="186072at2759"/>
<dbReference type="GO" id="GO:0006099">
    <property type="term" value="P:tricarboxylic acid cycle"/>
    <property type="evidence" value="ECO:0007669"/>
    <property type="project" value="UniProtKB-KW"/>
</dbReference>
<dbReference type="PANTHER" id="PTHR42902">
    <property type="entry name" value="MALATE SYNTHASE"/>
    <property type="match status" value="1"/>
</dbReference>